<dbReference type="Pfam" id="PF00644">
    <property type="entry name" value="PARP"/>
    <property type="match status" value="1"/>
</dbReference>
<dbReference type="SUPFAM" id="SSF49562">
    <property type="entry name" value="C2 domain (Calcium/lipid-binding domain, CaLB)"/>
    <property type="match status" value="1"/>
</dbReference>
<comment type="caution">
    <text evidence="3">The sequence shown here is derived from an EMBL/GenBank/DDBJ whole genome shotgun (WGS) entry which is preliminary data.</text>
</comment>
<gene>
    <name evidence="3" type="ORF">PGLA2088_LOCUS31830</name>
</gene>
<dbReference type="Gene3D" id="2.60.40.150">
    <property type="entry name" value="C2 domain"/>
    <property type="match status" value="1"/>
</dbReference>
<feature type="compositionally biased region" description="Low complexity" evidence="1">
    <location>
        <begin position="160"/>
        <end position="177"/>
    </location>
</feature>
<dbReference type="GO" id="GO:0005634">
    <property type="term" value="C:nucleus"/>
    <property type="evidence" value="ECO:0007669"/>
    <property type="project" value="TreeGrafter"/>
</dbReference>
<dbReference type="InterPro" id="IPR012317">
    <property type="entry name" value="Poly(ADP-ribose)pol_cat_dom"/>
</dbReference>
<feature type="compositionally biased region" description="Low complexity" evidence="1">
    <location>
        <begin position="210"/>
        <end position="224"/>
    </location>
</feature>
<dbReference type="InterPro" id="IPR051712">
    <property type="entry name" value="ARTD-AVP"/>
</dbReference>
<evidence type="ECO:0000313" key="3">
    <source>
        <dbReference type="EMBL" id="CAE8700889.1"/>
    </source>
</evidence>
<dbReference type="PROSITE" id="PS50004">
    <property type="entry name" value="C2"/>
    <property type="match status" value="1"/>
</dbReference>
<feature type="region of interest" description="Disordered" evidence="1">
    <location>
        <begin position="210"/>
        <end position="255"/>
    </location>
</feature>
<protein>
    <recommendedName>
        <fullName evidence="2">C2 domain-containing protein</fullName>
    </recommendedName>
</protein>
<organism evidence="3 4">
    <name type="scientific">Polarella glacialis</name>
    <name type="common">Dinoflagellate</name>
    <dbReference type="NCBI Taxonomy" id="89957"/>
    <lineage>
        <taxon>Eukaryota</taxon>
        <taxon>Sar</taxon>
        <taxon>Alveolata</taxon>
        <taxon>Dinophyceae</taxon>
        <taxon>Suessiales</taxon>
        <taxon>Suessiaceae</taxon>
        <taxon>Polarella</taxon>
    </lineage>
</organism>
<dbReference type="AlphaFoldDB" id="A0A813KJU1"/>
<evidence type="ECO:0000259" key="2">
    <source>
        <dbReference type="PROSITE" id="PS50004"/>
    </source>
</evidence>
<feature type="compositionally biased region" description="Polar residues" evidence="1">
    <location>
        <begin position="228"/>
        <end position="243"/>
    </location>
</feature>
<sequence>MASTTLQVHIIEALDVKSSGSFLLRSNDLYVGVKLDGYSCGKSASVATASSGHIRWDFRVEVTCTAASENLEIEVNRSSLLSDKHIGGCLLPVSQLDHVDQQIFPLWDSSRKEVGRIRVSIFWSEPGTHSVQGGLVNRVSLSTAGTKSLVSPSSFSGPDGRLSLQSQGSSSLSESRQGGAGGLTNYSGAASSSFSESHQGGAGGLTNYSGAASSSAGQPSVSAGLTNYAPSGTADLSQSSSANPERGSLQPSFCRAGTSGGLANLASVNEDGTRPNALRRAEELLSELLAGGGLSHSRGGDEHRQKLTQVVENLRHATASELEGAGRNTVNATAQLIKAAFEDALGRGSEKDANGALWLAGRLPDDSEVTLQAQLRTSWDENKMTEAFQRATELLPSASAGGNGLEEFMDALELAEFHSNRIQQDIAAALSELLAELRPGLALVVRKWLQDGNLSQVEHTLGILGAARVDTLGLCGIQQELQRLRGVELLQAALLPGAGQIGFPELKKRQLRHAVMTIRAALADDSSGNAVAAVRKLLIEELLPKCIHHSNESTGWGIRTAVELHLPNDEVWDAVHTIYQSLPGERKQGLSSSLPQLCRELGRDVPEWLLTPQQAACQDALRSALLREGDASALQAACQKVMETPGGSEACQEEMRQAITRLRTSFRLPAAWDVESMFAGDKLLAKNEITDRSLLAVFDNLVKQTAEPDVRTRDRRGGVPRSFTAVRAVQVMNAASWASYLQRRDEIVTQCQDLGARHDAAHWRENLNGDLLCKSFLKDTGVDLTSDTPLAPEANECWLLHGTSHAAAEGITSEDFDMTRSSPSGLFGAGLYFGESASKSDEYVEGKLIGGQELFPLLLCRVTLGYIYYCDTRYPDRRQLESRCLKEQWHSVLGDRKKTSGTFREFIVYDNLQAFPAYIIYYSRQY</sequence>
<accession>A0A813KJU1</accession>
<dbReference type="PANTHER" id="PTHR45740:SF2">
    <property type="entry name" value="POLY [ADP-RIBOSE] POLYMERASE"/>
    <property type="match status" value="1"/>
</dbReference>
<reference evidence="3" key="1">
    <citation type="submission" date="2021-02" db="EMBL/GenBank/DDBJ databases">
        <authorList>
            <person name="Dougan E. K."/>
            <person name="Rhodes N."/>
            <person name="Thang M."/>
            <person name="Chan C."/>
        </authorList>
    </citation>
    <scope>NUCLEOTIDE SEQUENCE</scope>
</reference>
<feature type="region of interest" description="Disordered" evidence="1">
    <location>
        <begin position="148"/>
        <end position="184"/>
    </location>
</feature>
<dbReference type="EMBL" id="CAJNNW010029627">
    <property type="protein sequence ID" value="CAE8700889.1"/>
    <property type="molecule type" value="Genomic_DNA"/>
</dbReference>
<dbReference type="SUPFAM" id="SSF56399">
    <property type="entry name" value="ADP-ribosylation"/>
    <property type="match status" value="1"/>
</dbReference>
<proteinExistence type="predicted"/>
<evidence type="ECO:0000313" key="4">
    <source>
        <dbReference type="Proteomes" id="UP000626109"/>
    </source>
</evidence>
<dbReference type="GO" id="GO:0003950">
    <property type="term" value="F:NAD+ poly-ADP-ribosyltransferase activity"/>
    <property type="evidence" value="ECO:0007669"/>
    <property type="project" value="InterPro"/>
</dbReference>
<name>A0A813KJU1_POLGL</name>
<dbReference type="InterPro" id="IPR035892">
    <property type="entry name" value="C2_domain_sf"/>
</dbReference>
<feature type="domain" description="C2" evidence="2">
    <location>
        <begin position="1"/>
        <end position="108"/>
    </location>
</feature>
<dbReference type="InterPro" id="IPR000008">
    <property type="entry name" value="C2_dom"/>
</dbReference>
<dbReference type="Proteomes" id="UP000626109">
    <property type="component" value="Unassembled WGS sequence"/>
</dbReference>
<dbReference type="GO" id="GO:1990404">
    <property type="term" value="F:NAD+-protein mono-ADP-ribosyltransferase activity"/>
    <property type="evidence" value="ECO:0007669"/>
    <property type="project" value="TreeGrafter"/>
</dbReference>
<evidence type="ECO:0000256" key="1">
    <source>
        <dbReference type="SAM" id="MobiDB-lite"/>
    </source>
</evidence>
<dbReference type="Gene3D" id="3.90.228.10">
    <property type="match status" value="1"/>
</dbReference>
<dbReference type="PANTHER" id="PTHR45740">
    <property type="entry name" value="POLY [ADP-RIBOSE] POLYMERASE"/>
    <property type="match status" value="1"/>
</dbReference>